<evidence type="ECO:0000256" key="9">
    <source>
        <dbReference type="SAM" id="MobiDB-lite"/>
    </source>
</evidence>
<evidence type="ECO:0000256" key="5">
    <source>
        <dbReference type="ARBA" id="ARBA00022801"/>
    </source>
</evidence>
<dbReference type="GO" id="GO:0004386">
    <property type="term" value="F:helicase activity"/>
    <property type="evidence" value="ECO:0007669"/>
    <property type="project" value="UniProtKB-KW"/>
</dbReference>
<dbReference type="Pfam" id="PF25396">
    <property type="entry name" value="ZNFX1"/>
    <property type="match status" value="1"/>
</dbReference>
<keyword evidence="5" id="KW-0378">Hydrolase</keyword>
<protein>
    <submittedName>
        <fullName evidence="11">NFX1-type zinc finger-containing 1-like</fullName>
    </submittedName>
</protein>
<sequence>MNSKSPRKRKPRQRPKTSTSISKGRASNNNNNYYYYNNNNKTFNRNSNPLNTYYLVNLFKKCPNDIVLQLLAPKFELEKILEYDQFPDTNCIVNLIFLIEKAFECNSLSTKLDVLMKLTVPSKFFQIHVTNFLDASREEFVESVINLCNIFVYLDSFNTLKVAPLRQKLRQVVKYSASLSETFRQFEKLFQESEALNSTKRNQTFPNKESKTHTELGDFTKMSIVPKLEDILTDQTPFLRENLTTGSYQNVHHYLDVQYRLLREDFMKPLRDGVGNFRDIIKSYKIRNKKKDELSKDILRQLKQIDNLNIYFNVYMKSCLASYQGIVFSLKIDVSGMKILDPKRLIYGSLVCLSSDYFQNECLIGTIKEKDPEFGKNHLIYVNFCHSYLDVSERANIPIANTRYVMLESSVYFESYKHVLKALCAFDQDGEFKFPFREHLIYSESLDVKPPNYLKNAEFDFRPLLDEPKQTTDNFGNSTFDFDQRYSKFSMVNLKHEHRWPSADLMKLNTTQYDALKLALQNRLTLIQGPPGTGKTFVGVKIVKLLMHNKNLWWNLDEDRRRPILMVCYTNHALDQFLEYCIKECNLTEGVVRIGGRSRSPNLEPYLLSNIKKNLRLNNKSNRFVKHLIAVESNILDGLRRRIDYENESTNAILNHSAILRFNVVKETMTESQTQQLIDLSDREIFRNDLDEDFCLLEWLGFFQDYQNTTCEQTEATGNQEEEDIFDSDNESLANERILESDLKFSKIKKNLITSNKFILNLNNIQQMVEAFHILKGAEKKIDQADIQNFIKTKTEKSLKFSDNDFLILQNFPNIWKLDYTQRFLLYSKWQSTFLNKKQELMLELINKYNQSASILAELRLNEDKEIMEQALIVAMTTTGSTRYHNILKDIGPKIVIVEEAAEVFEAHIVGSLSKHCEHLILIGDHIQLRPNPAVYNLAKIYKLDVSLFERLINNNFKRVMLNSQHRMRPDISKLMKYFYEQPIQDDPSVHSFPQVLGLTKNIFFINHKNWENTSGKIRSSKINDYEISYVVKLVNYLTNSGHEQESITVLSMYLGQTMIIKKQLKEKSLIRVKISTVDNYQGEENKIIILSLVRSNRENKIGFVNIPNRVCVALSRAKHGLYVLGNFDFFCLNETNNKWKPIVQEIEKSENFGELELTCHIHTQKNTKVSDLCIFDRRINCNCDSKCGILLKCGHCCTKKCHVNDDLEHEKHKCMSACGKTLKCSHKCRQICSKHVKCDKCDVKVNKIIEPCGHEIKSVRCDSLPTRKDCKSVCNKKMCCGHLCSQICNEHTSCSSCPLILDKIIPYCGHLIKNIRCDTFPNRRNCKSVCNEKMPCGHLCSQICNEHTSCSSCPIIVDKIIPECRHEIKSVRCDSLPTRKDCKSVCNKKMSCGHLCSQICNEHTSCSSCPLIFDKIIPDCGHLIKNIRCDISPNRRDCKSVCNKKMSCGHLCSLKCNTHLKCIVCPIVVSKIIPECGHEIKSVRCDSLPTRKDCKSVCNKKMSCGHLCSQICNEHTSCSSCPIIVDKIIPDCGHLIKNIRCDISPNRRD</sequence>
<name>A0A3M7TBQ7_BRAPC</name>
<feature type="domain" description="NF-X1-type" evidence="10">
    <location>
        <begin position="1194"/>
        <end position="1217"/>
    </location>
</feature>
<feature type="domain" description="NF-X1-type" evidence="10">
    <location>
        <begin position="1505"/>
        <end position="1524"/>
    </location>
</feature>
<dbReference type="Pfam" id="PF13086">
    <property type="entry name" value="AAA_11"/>
    <property type="match status" value="1"/>
</dbReference>
<feature type="domain" description="NF-X1-type" evidence="10">
    <location>
        <begin position="1281"/>
        <end position="1300"/>
    </location>
</feature>
<keyword evidence="3" id="KW-0547">Nucleotide-binding</keyword>
<evidence type="ECO:0000256" key="2">
    <source>
        <dbReference type="ARBA" id="ARBA00022737"/>
    </source>
</evidence>
<dbReference type="GO" id="GO:0008270">
    <property type="term" value="F:zinc ion binding"/>
    <property type="evidence" value="ECO:0007669"/>
    <property type="project" value="UniProtKB-KW"/>
</dbReference>
<keyword evidence="8" id="KW-0067">ATP-binding</keyword>
<feature type="domain" description="NF-X1-type" evidence="10">
    <location>
        <begin position="1393"/>
        <end position="1412"/>
    </location>
</feature>
<evidence type="ECO:0000313" key="11">
    <source>
        <dbReference type="EMBL" id="RNA45217.1"/>
    </source>
</evidence>
<feature type="non-terminal residue" evidence="11">
    <location>
        <position position="1550"/>
    </location>
</feature>
<evidence type="ECO:0000256" key="8">
    <source>
        <dbReference type="ARBA" id="ARBA00022840"/>
    </source>
</evidence>
<comment type="caution">
    <text evidence="11">The sequence shown here is derived from an EMBL/GenBank/DDBJ whole genome shotgun (WGS) entry which is preliminary data.</text>
</comment>
<keyword evidence="12" id="KW-1185">Reference proteome</keyword>
<evidence type="ECO:0000313" key="12">
    <source>
        <dbReference type="Proteomes" id="UP000276133"/>
    </source>
</evidence>
<feature type="region of interest" description="Disordered" evidence="9">
    <location>
        <begin position="1"/>
        <end position="30"/>
    </location>
</feature>
<keyword evidence="6" id="KW-0347">Helicase</keyword>
<feature type="domain" description="NF-X1-type" evidence="10">
    <location>
        <begin position="1337"/>
        <end position="1356"/>
    </location>
</feature>
<dbReference type="STRING" id="10195.A0A3M7TBQ7"/>
<dbReference type="OrthoDB" id="2423195at2759"/>
<evidence type="ECO:0000256" key="1">
    <source>
        <dbReference type="ARBA" id="ARBA00022723"/>
    </source>
</evidence>
<dbReference type="CDD" id="cd18808">
    <property type="entry name" value="SF1_C_Upf1"/>
    <property type="match status" value="1"/>
</dbReference>
<dbReference type="GO" id="GO:0016787">
    <property type="term" value="F:hydrolase activity"/>
    <property type="evidence" value="ECO:0007669"/>
    <property type="project" value="UniProtKB-KW"/>
</dbReference>
<dbReference type="PANTHER" id="PTHR10887:SF341">
    <property type="entry name" value="NFX1-TYPE ZINC FINGER-CONTAINING PROTEIN 1"/>
    <property type="match status" value="1"/>
</dbReference>
<evidence type="ECO:0000259" key="10">
    <source>
        <dbReference type="SMART" id="SM00438"/>
    </source>
</evidence>
<evidence type="ECO:0000256" key="4">
    <source>
        <dbReference type="ARBA" id="ARBA00022771"/>
    </source>
</evidence>
<gene>
    <name evidence="11" type="ORF">BpHYR1_046873</name>
</gene>
<evidence type="ECO:0000256" key="7">
    <source>
        <dbReference type="ARBA" id="ARBA00022833"/>
    </source>
</evidence>
<evidence type="ECO:0000256" key="6">
    <source>
        <dbReference type="ARBA" id="ARBA00022806"/>
    </source>
</evidence>
<reference evidence="11 12" key="1">
    <citation type="journal article" date="2018" name="Sci. Rep.">
        <title>Genomic signatures of local adaptation to the degree of environmental predictability in rotifers.</title>
        <authorList>
            <person name="Franch-Gras L."/>
            <person name="Hahn C."/>
            <person name="Garcia-Roger E.M."/>
            <person name="Carmona M.J."/>
            <person name="Serra M."/>
            <person name="Gomez A."/>
        </authorList>
    </citation>
    <scope>NUCLEOTIDE SEQUENCE [LARGE SCALE GENOMIC DNA]</scope>
    <source>
        <strain evidence="11">HYR1</strain>
    </source>
</reference>
<dbReference type="Gene3D" id="3.40.50.300">
    <property type="entry name" value="P-loop containing nucleotide triphosphate hydrolases"/>
    <property type="match status" value="3"/>
</dbReference>
<keyword evidence="7" id="KW-0862">Zinc</keyword>
<dbReference type="SMART" id="SM00438">
    <property type="entry name" value="ZnF_NFX"/>
    <property type="match status" value="7"/>
</dbReference>
<keyword evidence="2" id="KW-0677">Repeat</keyword>
<dbReference type="InterPro" id="IPR057373">
    <property type="entry name" value="ZNFX1"/>
</dbReference>
<dbReference type="InterPro" id="IPR027417">
    <property type="entry name" value="P-loop_NTPase"/>
</dbReference>
<dbReference type="InterPro" id="IPR041679">
    <property type="entry name" value="DNA2/NAM7-like_C"/>
</dbReference>
<accession>A0A3M7TBQ7</accession>
<feature type="domain" description="NF-X1-type" evidence="10">
    <location>
        <begin position="1449"/>
        <end position="1468"/>
    </location>
</feature>
<proteinExistence type="predicted"/>
<dbReference type="PANTHER" id="PTHR10887">
    <property type="entry name" value="DNA2/NAM7 HELICASE FAMILY"/>
    <property type="match status" value="1"/>
</dbReference>
<dbReference type="InterPro" id="IPR041677">
    <property type="entry name" value="DNA2/NAM7_AAA_11"/>
</dbReference>
<dbReference type="InterPro" id="IPR047187">
    <property type="entry name" value="SF1_C_Upf1"/>
</dbReference>
<keyword evidence="1" id="KW-0479">Metal-binding</keyword>
<dbReference type="InterPro" id="IPR045055">
    <property type="entry name" value="DNA2/NAM7-like"/>
</dbReference>
<keyword evidence="4" id="KW-0863">Zinc-finger</keyword>
<dbReference type="GO" id="GO:0031380">
    <property type="term" value="C:nuclear RNA-directed RNA polymerase complex"/>
    <property type="evidence" value="ECO:0007669"/>
    <property type="project" value="TreeGrafter"/>
</dbReference>
<dbReference type="GO" id="GO:0005694">
    <property type="term" value="C:chromosome"/>
    <property type="evidence" value="ECO:0007669"/>
    <property type="project" value="UniProtKB-ARBA"/>
</dbReference>
<dbReference type="GO" id="GO:0031048">
    <property type="term" value="P:regulatory ncRNA-mediated heterochromatin formation"/>
    <property type="evidence" value="ECO:0007669"/>
    <property type="project" value="TreeGrafter"/>
</dbReference>
<feature type="compositionally biased region" description="Basic residues" evidence="9">
    <location>
        <begin position="1"/>
        <end position="15"/>
    </location>
</feature>
<feature type="domain" description="NF-X1-type" evidence="10">
    <location>
        <begin position="1225"/>
        <end position="1244"/>
    </location>
</feature>
<dbReference type="EMBL" id="REGN01000005">
    <property type="protein sequence ID" value="RNA45217.1"/>
    <property type="molecule type" value="Genomic_DNA"/>
</dbReference>
<dbReference type="Pfam" id="PF13087">
    <property type="entry name" value="AAA_12"/>
    <property type="match status" value="1"/>
</dbReference>
<dbReference type="Proteomes" id="UP000276133">
    <property type="component" value="Unassembled WGS sequence"/>
</dbReference>
<dbReference type="SUPFAM" id="SSF52540">
    <property type="entry name" value="P-loop containing nucleoside triphosphate hydrolases"/>
    <property type="match status" value="1"/>
</dbReference>
<dbReference type="InterPro" id="IPR000967">
    <property type="entry name" value="Znf_NFX1"/>
</dbReference>
<evidence type="ECO:0000256" key="3">
    <source>
        <dbReference type="ARBA" id="ARBA00022741"/>
    </source>
</evidence>
<organism evidence="11 12">
    <name type="scientific">Brachionus plicatilis</name>
    <name type="common">Marine rotifer</name>
    <name type="synonym">Brachionus muelleri</name>
    <dbReference type="NCBI Taxonomy" id="10195"/>
    <lineage>
        <taxon>Eukaryota</taxon>
        <taxon>Metazoa</taxon>
        <taxon>Spiralia</taxon>
        <taxon>Gnathifera</taxon>
        <taxon>Rotifera</taxon>
        <taxon>Eurotatoria</taxon>
        <taxon>Monogononta</taxon>
        <taxon>Pseudotrocha</taxon>
        <taxon>Ploima</taxon>
        <taxon>Brachionidae</taxon>
        <taxon>Brachionus</taxon>
    </lineage>
</organism>
<dbReference type="GO" id="GO:0005524">
    <property type="term" value="F:ATP binding"/>
    <property type="evidence" value="ECO:0007669"/>
    <property type="project" value="UniProtKB-KW"/>
</dbReference>
<dbReference type="FunFam" id="3.40.50.300:FF:000326">
    <property type="entry name" value="P-loop containing nucleoside triphosphate hydrolase"/>
    <property type="match status" value="1"/>
</dbReference>